<name>A0A1E7QIY0_WOLPI</name>
<evidence type="ECO:0000313" key="8">
    <source>
        <dbReference type="EMBL" id="OEY86428.1"/>
    </source>
</evidence>
<feature type="transmembrane region" description="Helical" evidence="6">
    <location>
        <begin position="129"/>
        <end position="148"/>
    </location>
</feature>
<evidence type="ECO:0000256" key="2">
    <source>
        <dbReference type="ARBA" id="ARBA00022475"/>
    </source>
</evidence>
<feature type="transmembrane region" description="Helical" evidence="6">
    <location>
        <begin position="163"/>
        <end position="182"/>
    </location>
</feature>
<evidence type="ECO:0000256" key="3">
    <source>
        <dbReference type="ARBA" id="ARBA00022692"/>
    </source>
</evidence>
<comment type="caution">
    <text evidence="8">The sequence shown here is derived from an EMBL/GenBank/DDBJ whole genome shotgun (WGS) entry which is preliminary data.</text>
</comment>
<feature type="transmembrane region" description="Helical" evidence="6">
    <location>
        <begin position="73"/>
        <end position="90"/>
    </location>
</feature>
<evidence type="ECO:0000259" key="7">
    <source>
        <dbReference type="PROSITE" id="PS50850"/>
    </source>
</evidence>
<dbReference type="RefSeq" id="WP_070065276.1">
    <property type="nucleotide sequence ID" value="NZ_MJMG01000010.1"/>
</dbReference>
<feature type="transmembrane region" description="Helical" evidence="6">
    <location>
        <begin position="203"/>
        <end position="225"/>
    </location>
</feature>
<dbReference type="SUPFAM" id="SSF103473">
    <property type="entry name" value="MFS general substrate transporter"/>
    <property type="match status" value="1"/>
</dbReference>
<dbReference type="GO" id="GO:0022857">
    <property type="term" value="F:transmembrane transporter activity"/>
    <property type="evidence" value="ECO:0007669"/>
    <property type="project" value="InterPro"/>
</dbReference>
<evidence type="ECO:0000256" key="4">
    <source>
        <dbReference type="ARBA" id="ARBA00022989"/>
    </source>
</evidence>
<dbReference type="PROSITE" id="PS50850">
    <property type="entry name" value="MFS"/>
    <property type="match status" value="1"/>
</dbReference>
<dbReference type="PANTHER" id="PTHR43124:SF3">
    <property type="entry name" value="CHLORAMPHENICOL EFFLUX PUMP RV0191"/>
    <property type="match status" value="1"/>
</dbReference>
<dbReference type="InterPro" id="IPR020846">
    <property type="entry name" value="MFS_dom"/>
</dbReference>
<evidence type="ECO:0000256" key="1">
    <source>
        <dbReference type="ARBA" id="ARBA00004429"/>
    </source>
</evidence>
<dbReference type="InterPro" id="IPR050189">
    <property type="entry name" value="MFS_Efflux_Transporters"/>
</dbReference>
<proteinExistence type="predicted"/>
<feature type="transmembrane region" description="Helical" evidence="6">
    <location>
        <begin position="376"/>
        <end position="398"/>
    </location>
</feature>
<dbReference type="PANTHER" id="PTHR43124">
    <property type="entry name" value="PURINE EFFLUX PUMP PBUE"/>
    <property type="match status" value="1"/>
</dbReference>
<dbReference type="InterPro" id="IPR036259">
    <property type="entry name" value="MFS_trans_sf"/>
</dbReference>
<comment type="subcellular location">
    <subcellularLocation>
        <location evidence="1">Cell inner membrane</location>
        <topology evidence="1">Multi-pass membrane protein</topology>
    </subcellularLocation>
</comment>
<accession>A0A1E7QIY0</accession>
<feature type="transmembrane region" description="Helical" evidence="6">
    <location>
        <begin position="273"/>
        <end position="292"/>
    </location>
</feature>
<feature type="domain" description="Major facilitator superfamily (MFS) profile" evidence="7">
    <location>
        <begin position="5"/>
        <end position="403"/>
    </location>
</feature>
<keyword evidence="5 6" id="KW-0472">Membrane</keyword>
<keyword evidence="2" id="KW-1003">Cell membrane</keyword>
<dbReference type="OrthoDB" id="272777at2"/>
<dbReference type="Proteomes" id="UP000175679">
    <property type="component" value="Unassembled WGS sequence"/>
</dbReference>
<feature type="transmembrane region" description="Helical" evidence="6">
    <location>
        <begin position="49"/>
        <end position="66"/>
    </location>
</feature>
<evidence type="ECO:0000256" key="5">
    <source>
        <dbReference type="ARBA" id="ARBA00023136"/>
    </source>
</evidence>
<protein>
    <submittedName>
        <fullName evidence="8">Permease</fullName>
    </submittedName>
</protein>
<keyword evidence="4 6" id="KW-1133">Transmembrane helix</keyword>
<feature type="transmembrane region" description="Helical" evidence="6">
    <location>
        <begin position="298"/>
        <end position="317"/>
    </location>
</feature>
<dbReference type="Pfam" id="PF07690">
    <property type="entry name" value="MFS_1"/>
    <property type="match status" value="1"/>
</dbReference>
<feature type="transmembrane region" description="Helical" evidence="6">
    <location>
        <begin position="96"/>
        <end position="117"/>
    </location>
</feature>
<organism evidence="8 9">
    <name type="scientific">Wolbachia pipientis</name>
    <dbReference type="NCBI Taxonomy" id="955"/>
    <lineage>
        <taxon>Bacteria</taxon>
        <taxon>Pseudomonadati</taxon>
        <taxon>Pseudomonadota</taxon>
        <taxon>Alphaproteobacteria</taxon>
        <taxon>Rickettsiales</taxon>
        <taxon>Anaplasmataceae</taxon>
        <taxon>Wolbachieae</taxon>
        <taxon>Wolbachia</taxon>
    </lineage>
</organism>
<evidence type="ECO:0000256" key="6">
    <source>
        <dbReference type="SAM" id="Phobius"/>
    </source>
</evidence>
<dbReference type="Gene3D" id="1.20.1250.20">
    <property type="entry name" value="MFS general substrate transporter like domains"/>
    <property type="match status" value="2"/>
</dbReference>
<dbReference type="AlphaFoldDB" id="A0A1E7QIY0"/>
<dbReference type="GO" id="GO:0005886">
    <property type="term" value="C:plasma membrane"/>
    <property type="evidence" value="ECO:0007669"/>
    <property type="project" value="UniProtKB-SubCell"/>
</dbReference>
<keyword evidence="3 6" id="KW-0812">Transmembrane</keyword>
<feature type="transmembrane region" description="Helical" evidence="6">
    <location>
        <begin position="245"/>
        <end position="266"/>
    </location>
</feature>
<dbReference type="InterPro" id="IPR011701">
    <property type="entry name" value="MFS"/>
</dbReference>
<gene>
    <name evidence="8" type="ORF">BIY23_03870</name>
</gene>
<evidence type="ECO:0000313" key="9">
    <source>
        <dbReference type="Proteomes" id="UP000175679"/>
    </source>
</evidence>
<reference evidence="8 9" key="1">
    <citation type="submission" date="2016-09" db="EMBL/GenBank/DDBJ databases">
        <title>Genomic evidence for plant-parasitic nematodes as the earliest Wolbachia hosts.</title>
        <authorList>
            <person name="Brown A.M."/>
            <person name="Wasala S.K."/>
            <person name="Howe D.K."/>
            <person name="Peetz A.B."/>
            <person name="Zasada I.A."/>
            <person name="Denver D.R."/>
        </authorList>
    </citation>
    <scope>NUCLEOTIDE SEQUENCE [LARGE SCALE GENOMIC DNA]</scope>
    <source>
        <strain evidence="9">wPpe</strain>
    </source>
</reference>
<keyword evidence="9" id="KW-1185">Reference proteome</keyword>
<sequence>MLTRNVLIWFLVSLFYAYQYILRVIPNIITFQLIEKFNINVKDIGQFSSLYYVGYALAHIPVGIFLDRFGPKIVLPICIVLTFTGTLPLICSDIWYYSALGRIIVGIGSSASAIGIFKISNMYFSVEKSVMMTSLSIIIGILGAIFGSGQPLDYLLNTFGLDYVMYVFVLFGCLLAILLFLITPRTERSQSKISMKDFNAVFFNKHIILISVLSGLMIGPLQGFADKWTKIFLCEIYGFSETLSSSFTSLIFIGLGVGSFFSAYVLKKYPNKHYDIIIISAFTMIISFLLLFTGSGGIYLVLLTLFVIGLGSCYQVVTIYKAISYVNANLVGLATAISNMILMGFSCFFHSSTAKIISLYSNKTIMQGSQIYGSDVLIKAISIIPICLLIAALGFIWLKKMDKRKAL</sequence>
<dbReference type="EMBL" id="MJMG01000010">
    <property type="protein sequence ID" value="OEY86428.1"/>
    <property type="molecule type" value="Genomic_DNA"/>
</dbReference>
<feature type="transmembrane region" description="Helical" evidence="6">
    <location>
        <begin position="7"/>
        <end position="29"/>
    </location>
</feature>
<feature type="transmembrane region" description="Helical" evidence="6">
    <location>
        <begin position="329"/>
        <end position="351"/>
    </location>
</feature>